<proteinExistence type="predicted"/>
<organism evidence="1 2">
    <name type="scientific">Mucilaginibacter myungsuensis</name>
    <dbReference type="NCBI Taxonomy" id="649104"/>
    <lineage>
        <taxon>Bacteria</taxon>
        <taxon>Pseudomonadati</taxon>
        <taxon>Bacteroidota</taxon>
        <taxon>Sphingobacteriia</taxon>
        <taxon>Sphingobacteriales</taxon>
        <taxon>Sphingobacteriaceae</taxon>
        <taxon>Mucilaginibacter</taxon>
    </lineage>
</organism>
<keyword evidence="2" id="KW-1185">Reference proteome</keyword>
<evidence type="ECO:0000313" key="1">
    <source>
        <dbReference type="EMBL" id="MBE9662160.1"/>
    </source>
</evidence>
<comment type="caution">
    <text evidence="1">The sequence shown here is derived from an EMBL/GenBank/DDBJ whole genome shotgun (WGS) entry which is preliminary data.</text>
</comment>
<dbReference type="PROSITE" id="PS51257">
    <property type="entry name" value="PROKAR_LIPOPROTEIN"/>
    <property type="match status" value="1"/>
</dbReference>
<reference evidence="1" key="1">
    <citation type="submission" date="2020-10" db="EMBL/GenBank/DDBJ databases">
        <title>Mucilaginibacter mali sp. nov., isolated from rhizosphere soil of apple orchard.</title>
        <authorList>
            <person name="Lee J.-S."/>
            <person name="Kim H.S."/>
            <person name="Kim J.-S."/>
        </authorList>
    </citation>
    <scope>NUCLEOTIDE SEQUENCE</scope>
    <source>
        <strain evidence="1">KCTC 22746</strain>
    </source>
</reference>
<evidence type="ECO:0000313" key="2">
    <source>
        <dbReference type="Proteomes" id="UP000622475"/>
    </source>
</evidence>
<dbReference type="RefSeq" id="WP_194111348.1">
    <property type="nucleotide sequence ID" value="NZ_JADFFL010000003.1"/>
</dbReference>
<dbReference type="AlphaFoldDB" id="A0A929L123"/>
<name>A0A929L123_9SPHI</name>
<sequence>MLNIKRILLAGTMACALLATTGCKKSDNGKRRIIEANGTIVNAGPVAADGCGYLLMIDGEQYHADNFQGMPNFDNKKVILDAIVTGERFHCGWSANSTPGLAVIHITKMITL</sequence>
<protein>
    <recommendedName>
        <fullName evidence="3">Lipoprotein</fullName>
    </recommendedName>
</protein>
<dbReference type="Proteomes" id="UP000622475">
    <property type="component" value="Unassembled WGS sequence"/>
</dbReference>
<accession>A0A929L123</accession>
<dbReference type="EMBL" id="JADFFL010000003">
    <property type="protein sequence ID" value="MBE9662160.1"/>
    <property type="molecule type" value="Genomic_DNA"/>
</dbReference>
<gene>
    <name evidence="1" type="ORF">IRJ16_09710</name>
</gene>
<evidence type="ECO:0008006" key="3">
    <source>
        <dbReference type="Google" id="ProtNLM"/>
    </source>
</evidence>